<accession>D8S5F8</accession>
<dbReference type="HOGENOM" id="CLU_827421_0_0_1"/>
<feature type="compositionally biased region" description="Low complexity" evidence="1">
    <location>
        <begin position="158"/>
        <end position="168"/>
    </location>
</feature>
<feature type="compositionally biased region" description="Low complexity" evidence="1">
    <location>
        <begin position="262"/>
        <end position="271"/>
    </location>
</feature>
<feature type="region of interest" description="Disordered" evidence="1">
    <location>
        <begin position="262"/>
        <end position="336"/>
    </location>
</feature>
<dbReference type="OMA" id="CPRNTEV"/>
<proteinExistence type="predicted"/>
<dbReference type="eggNOG" id="ENOG502T07D">
    <property type="taxonomic scope" value="Eukaryota"/>
</dbReference>
<dbReference type="EMBL" id="GL377602">
    <property type="protein sequence ID" value="EFJ20588.1"/>
    <property type="molecule type" value="Genomic_DNA"/>
</dbReference>
<dbReference type="Gramene" id="EFJ20588">
    <property type="protein sequence ID" value="EFJ20588"/>
    <property type="gene ID" value="SELMODRAFT_443905"/>
</dbReference>
<dbReference type="Proteomes" id="UP000001514">
    <property type="component" value="Unassembled WGS sequence"/>
</dbReference>
<evidence type="ECO:0000313" key="2">
    <source>
        <dbReference type="EMBL" id="EFJ20588.1"/>
    </source>
</evidence>
<evidence type="ECO:0000256" key="1">
    <source>
        <dbReference type="SAM" id="MobiDB-lite"/>
    </source>
</evidence>
<protein>
    <submittedName>
        <fullName evidence="2">Uncharacterized protein</fullName>
    </submittedName>
</protein>
<dbReference type="AlphaFoldDB" id="D8S5F8"/>
<feature type="region of interest" description="Disordered" evidence="1">
    <location>
        <begin position="1"/>
        <end position="39"/>
    </location>
</feature>
<feature type="compositionally biased region" description="Polar residues" evidence="1">
    <location>
        <begin position="326"/>
        <end position="336"/>
    </location>
</feature>
<name>D8S5F8_SELML</name>
<gene>
    <name evidence="2" type="ORF">SELMODRAFT_443905</name>
</gene>
<evidence type="ECO:0000313" key="3">
    <source>
        <dbReference type="Proteomes" id="UP000001514"/>
    </source>
</evidence>
<feature type="region of interest" description="Disordered" evidence="1">
    <location>
        <begin position="153"/>
        <end position="225"/>
    </location>
</feature>
<dbReference type="InParanoid" id="D8S5F8"/>
<dbReference type="KEGG" id="smo:SELMODRAFT_443905"/>
<feature type="compositionally biased region" description="Low complexity" evidence="1">
    <location>
        <begin position="216"/>
        <end position="225"/>
    </location>
</feature>
<sequence length="336" mass="36678">MKRSQYKGTPHPKKRNPLDVITNKQPDPGGKKSSSPLRRLHVVHSSVARLIERIDSLVTGIHKKKLSEKLSVEEIDNFTRAMSSVEDTLQDWHRFFLEVAKRPERTVESRLGREDVTNDDLIPIVPTVEKMLGLSDSPLVPGARDDSRKVLHFTPELSSASKRNPSSSNLKKVRFGSQAATPSTSNSTKRVSFANTPETITPAMPSPPRSVRLRRPSVSSSSSCLSTPSFLLRSAQSPSSVELATPQPADILNKYPRLFSNASRSSSTTLSPPKTCKLLRPPESSSDREIHSPIALPPLSPFRTSGLVLCSPSLGESPVSDPGSMDVTSKLSAMSL</sequence>
<feature type="compositionally biased region" description="Polar residues" evidence="1">
    <location>
        <begin position="178"/>
        <end position="199"/>
    </location>
</feature>
<dbReference type="OrthoDB" id="1933187at2759"/>
<organism evidence="3">
    <name type="scientific">Selaginella moellendorffii</name>
    <name type="common">Spikemoss</name>
    <dbReference type="NCBI Taxonomy" id="88036"/>
    <lineage>
        <taxon>Eukaryota</taxon>
        <taxon>Viridiplantae</taxon>
        <taxon>Streptophyta</taxon>
        <taxon>Embryophyta</taxon>
        <taxon>Tracheophyta</taxon>
        <taxon>Lycopodiopsida</taxon>
        <taxon>Selaginellales</taxon>
        <taxon>Selaginellaceae</taxon>
        <taxon>Selaginella</taxon>
    </lineage>
</organism>
<keyword evidence="3" id="KW-1185">Reference proteome</keyword>
<feature type="compositionally biased region" description="Basic residues" evidence="1">
    <location>
        <begin position="1"/>
        <end position="15"/>
    </location>
</feature>
<reference evidence="2 3" key="1">
    <citation type="journal article" date="2011" name="Science">
        <title>The Selaginella genome identifies genetic changes associated with the evolution of vascular plants.</title>
        <authorList>
            <person name="Banks J.A."/>
            <person name="Nishiyama T."/>
            <person name="Hasebe M."/>
            <person name="Bowman J.L."/>
            <person name="Gribskov M."/>
            <person name="dePamphilis C."/>
            <person name="Albert V.A."/>
            <person name="Aono N."/>
            <person name="Aoyama T."/>
            <person name="Ambrose B.A."/>
            <person name="Ashton N.W."/>
            <person name="Axtell M.J."/>
            <person name="Barker E."/>
            <person name="Barker M.S."/>
            <person name="Bennetzen J.L."/>
            <person name="Bonawitz N.D."/>
            <person name="Chapple C."/>
            <person name="Cheng C."/>
            <person name="Correa L.G."/>
            <person name="Dacre M."/>
            <person name="DeBarry J."/>
            <person name="Dreyer I."/>
            <person name="Elias M."/>
            <person name="Engstrom E.M."/>
            <person name="Estelle M."/>
            <person name="Feng L."/>
            <person name="Finet C."/>
            <person name="Floyd S.K."/>
            <person name="Frommer W.B."/>
            <person name="Fujita T."/>
            <person name="Gramzow L."/>
            <person name="Gutensohn M."/>
            <person name="Harholt J."/>
            <person name="Hattori M."/>
            <person name="Heyl A."/>
            <person name="Hirai T."/>
            <person name="Hiwatashi Y."/>
            <person name="Ishikawa M."/>
            <person name="Iwata M."/>
            <person name="Karol K.G."/>
            <person name="Koehler B."/>
            <person name="Kolukisaoglu U."/>
            <person name="Kubo M."/>
            <person name="Kurata T."/>
            <person name="Lalonde S."/>
            <person name="Li K."/>
            <person name="Li Y."/>
            <person name="Litt A."/>
            <person name="Lyons E."/>
            <person name="Manning G."/>
            <person name="Maruyama T."/>
            <person name="Michael T.P."/>
            <person name="Mikami K."/>
            <person name="Miyazaki S."/>
            <person name="Morinaga S."/>
            <person name="Murata T."/>
            <person name="Mueller-Roeber B."/>
            <person name="Nelson D.R."/>
            <person name="Obara M."/>
            <person name="Oguri Y."/>
            <person name="Olmstead R.G."/>
            <person name="Onodera N."/>
            <person name="Petersen B.L."/>
            <person name="Pils B."/>
            <person name="Prigge M."/>
            <person name="Rensing S.A."/>
            <person name="Riano-Pachon D.M."/>
            <person name="Roberts A.W."/>
            <person name="Sato Y."/>
            <person name="Scheller H.V."/>
            <person name="Schulz B."/>
            <person name="Schulz C."/>
            <person name="Shakirov E.V."/>
            <person name="Shibagaki N."/>
            <person name="Shinohara N."/>
            <person name="Shippen D.E."/>
            <person name="Soerensen I."/>
            <person name="Sotooka R."/>
            <person name="Sugimoto N."/>
            <person name="Sugita M."/>
            <person name="Sumikawa N."/>
            <person name="Tanurdzic M."/>
            <person name="Theissen G."/>
            <person name="Ulvskov P."/>
            <person name="Wakazuki S."/>
            <person name="Weng J.K."/>
            <person name="Willats W.W."/>
            <person name="Wipf D."/>
            <person name="Wolf P.G."/>
            <person name="Yang L."/>
            <person name="Zimmer A.D."/>
            <person name="Zhu Q."/>
            <person name="Mitros T."/>
            <person name="Hellsten U."/>
            <person name="Loque D."/>
            <person name="Otillar R."/>
            <person name="Salamov A."/>
            <person name="Schmutz J."/>
            <person name="Shapiro H."/>
            <person name="Lindquist E."/>
            <person name="Lucas S."/>
            <person name="Rokhsar D."/>
            <person name="Grigoriev I.V."/>
        </authorList>
    </citation>
    <scope>NUCLEOTIDE SEQUENCE [LARGE SCALE GENOMIC DNA]</scope>
</reference>